<dbReference type="RefSeq" id="WP_078736053.1">
    <property type="nucleotide sequence ID" value="NZ_FUXE01000001.1"/>
</dbReference>
<evidence type="ECO:0000313" key="2">
    <source>
        <dbReference type="Proteomes" id="UP000190121"/>
    </source>
</evidence>
<reference evidence="2" key="1">
    <citation type="submission" date="2017-02" db="EMBL/GenBank/DDBJ databases">
        <authorList>
            <person name="Varghese N."/>
            <person name="Submissions S."/>
        </authorList>
    </citation>
    <scope>NUCLEOTIDE SEQUENCE [LARGE SCALE GENOMIC DNA]</scope>
    <source>
        <strain evidence="2">ATCC 51356</strain>
    </source>
</reference>
<protein>
    <submittedName>
        <fullName evidence="1">Nucleotidyl transferase AbiEii toxin, Type IV TA system</fullName>
    </submittedName>
</protein>
<organism evidence="1 2">
    <name type="scientific">Porphyromonas circumdentaria</name>
    <dbReference type="NCBI Taxonomy" id="29524"/>
    <lineage>
        <taxon>Bacteria</taxon>
        <taxon>Pseudomonadati</taxon>
        <taxon>Bacteroidota</taxon>
        <taxon>Bacteroidia</taxon>
        <taxon>Bacteroidales</taxon>
        <taxon>Porphyromonadaceae</taxon>
        <taxon>Porphyromonas</taxon>
    </lineage>
</organism>
<proteinExistence type="predicted"/>
<dbReference type="Pfam" id="PF08843">
    <property type="entry name" value="AbiEii"/>
    <property type="match status" value="1"/>
</dbReference>
<evidence type="ECO:0000313" key="1">
    <source>
        <dbReference type="EMBL" id="SJZ42910.1"/>
    </source>
</evidence>
<dbReference type="GO" id="GO:0016740">
    <property type="term" value="F:transferase activity"/>
    <property type="evidence" value="ECO:0007669"/>
    <property type="project" value="UniProtKB-KW"/>
</dbReference>
<dbReference type="EMBL" id="FUXE01000001">
    <property type="protein sequence ID" value="SJZ42910.1"/>
    <property type="molecule type" value="Genomic_DNA"/>
</dbReference>
<name>A0A1T4KKH9_9PORP</name>
<keyword evidence="1" id="KW-0808">Transferase</keyword>
<dbReference type="InterPro" id="IPR014942">
    <property type="entry name" value="AbiEii"/>
</dbReference>
<accession>A0A1T4KKH9</accession>
<keyword evidence="2" id="KW-1185">Reference proteome</keyword>
<sequence length="263" mass="31036">MIPQRYIIEWRHIAPWTNDAQVEQDLVISRALVEMFQSELLRNALAFRGGTALHKLFTAPQVRYSEDIDLVQISSEPIKPILMEIRKRLAFLGTKRVVKQHIHNNTILYRFESEMPPIVNLRLKIEINTREHFSVLGLQDFPFRVENSWFSGETTINTYKLEELLGTKLRALYQRRKGRDLFDLYWSLKQGNVDLEQVLACYQKYMEFVVDKVPSKKQFLANMEDKMQDEEFLSDMRAIIRPGINYSPQEAWTLVKEKLVDLL</sequence>
<dbReference type="OrthoDB" id="1550603at2"/>
<dbReference type="AlphaFoldDB" id="A0A1T4KKH9"/>
<dbReference type="STRING" id="29524.SAMN02745171_00084"/>
<gene>
    <name evidence="1" type="ORF">SAMN02745171_00084</name>
</gene>
<dbReference type="Gene3D" id="3.10.450.620">
    <property type="entry name" value="JHP933, nucleotidyltransferase-like core domain"/>
    <property type="match status" value="1"/>
</dbReference>
<dbReference type="Proteomes" id="UP000190121">
    <property type="component" value="Unassembled WGS sequence"/>
</dbReference>